<reference evidence="8" key="1">
    <citation type="submission" date="2021-01" db="EMBL/GenBank/DDBJ databases">
        <authorList>
            <person name="Corre E."/>
            <person name="Pelletier E."/>
            <person name="Niang G."/>
            <person name="Scheremetjew M."/>
            <person name="Finn R."/>
            <person name="Kale V."/>
            <person name="Holt S."/>
            <person name="Cochrane G."/>
            <person name="Meng A."/>
            <person name="Brown T."/>
            <person name="Cohen L."/>
        </authorList>
    </citation>
    <scope>NUCLEOTIDE SEQUENCE</scope>
    <source>
        <strain evidence="8">RCC3387</strain>
    </source>
</reference>
<dbReference type="GO" id="GO:0060285">
    <property type="term" value="P:cilium-dependent cell motility"/>
    <property type="evidence" value="ECO:0007669"/>
    <property type="project" value="TreeGrafter"/>
</dbReference>
<keyword evidence="5" id="KW-0206">Cytoskeleton</keyword>
<dbReference type="GO" id="GO:0007052">
    <property type="term" value="P:mitotic spindle organization"/>
    <property type="evidence" value="ECO:0007669"/>
    <property type="project" value="TreeGrafter"/>
</dbReference>
<feature type="domain" description="DM10" evidence="7">
    <location>
        <begin position="443"/>
        <end position="543"/>
    </location>
</feature>
<evidence type="ECO:0000313" key="8">
    <source>
        <dbReference type="EMBL" id="CAD9595842.1"/>
    </source>
</evidence>
<feature type="domain" description="DM10" evidence="7">
    <location>
        <begin position="106"/>
        <end position="211"/>
    </location>
</feature>
<evidence type="ECO:0000259" key="7">
    <source>
        <dbReference type="PROSITE" id="PS51336"/>
    </source>
</evidence>
<sequence length="622" mass="70336">MAMRKSSSLPGLMMIGANGPPRGIDGSFARKNSFTFRLGHGGPVDLVKGPSPTAETISAAEKLRYPGWRQREAAQMAKTQPPTTVDDVLPKNMKALRVSPAWIKHDKQVLRFYGFYQEHVTERPDENSRYRQLAFMYYMEDGTLAVTEPKVENSGMPQGQFLKRHRVPRSDGQGFIGPDDFRCGEDIEFYGRVYHITGCDRFTRWFYTNNDINVGEDEPLQQDLWQKSYKFQKTAEKGGLPPSNQAMDAKMMAKFMVGQPPADKKETQFLLNDRKVLRFKAFWDDPTLYGGRIYFVIHYFLADNTVEINEAHCRNSGRDGYPMFSKRGKLLKRNKVNAYPGMLCSDGGLYMPEDFLVGESINVFGRKVVLYDCDDFTQSFYKDFMDHDQKACVIDVSEKPIKHLKLTEPPHNGIGTEEDSLINCHMIQPKPHKQDLGKLMVLSGECLRFEAKMVNGEPEDECRVFIIAFFPDTDRIAVYELPVRNSGHMAGKFREKGRTKNPDTGKYFELRDLYVGKTVTICSQPFQITRADEHCLQFLEGRPDEFPYADPVACAKRLVPISGEPEMQSDAGIDPDRLKALAAESGVELLDHEVITLLRAFGKDTEGGGPVVCGPAVIGVME</sequence>
<proteinExistence type="predicted"/>
<protein>
    <recommendedName>
        <fullName evidence="7">DM10 domain-containing protein</fullName>
    </recommendedName>
</protein>
<dbReference type="InterPro" id="IPR006602">
    <property type="entry name" value="DM10_dom"/>
</dbReference>
<keyword evidence="6" id="KW-0966">Cell projection</keyword>
<name>A0A6U6PA37_9DINO</name>
<evidence type="ECO:0000256" key="3">
    <source>
        <dbReference type="ARBA" id="ARBA00022490"/>
    </source>
</evidence>
<dbReference type="GO" id="GO:0000281">
    <property type="term" value="P:mitotic cytokinesis"/>
    <property type="evidence" value="ECO:0007669"/>
    <property type="project" value="TreeGrafter"/>
</dbReference>
<evidence type="ECO:0000256" key="2">
    <source>
        <dbReference type="ARBA" id="ARBA00004245"/>
    </source>
</evidence>
<dbReference type="AlphaFoldDB" id="A0A6U6PA37"/>
<comment type="subcellular location">
    <subcellularLocation>
        <location evidence="1">Cell projection</location>
        <location evidence="1">Cilium</location>
    </subcellularLocation>
    <subcellularLocation>
        <location evidence="2">Cytoplasm</location>
        <location evidence="2">Cytoskeleton</location>
    </subcellularLocation>
</comment>
<dbReference type="PANTHER" id="PTHR12086:SF9">
    <property type="entry name" value="EF-HAND DOMAIN-CONTAINING PROTEIN 1"/>
    <property type="match status" value="1"/>
</dbReference>
<dbReference type="GO" id="GO:0005930">
    <property type="term" value="C:axoneme"/>
    <property type="evidence" value="ECO:0007669"/>
    <property type="project" value="TreeGrafter"/>
</dbReference>
<dbReference type="Gene3D" id="2.30.29.170">
    <property type="match status" value="3"/>
</dbReference>
<keyword evidence="3" id="KW-0963">Cytoplasm</keyword>
<dbReference type="FunFam" id="2.30.29.170:FF:000004">
    <property type="entry name" value="EF-hand domain containing 2"/>
    <property type="match status" value="1"/>
</dbReference>
<feature type="domain" description="DM10" evidence="7">
    <location>
        <begin position="273"/>
        <end position="385"/>
    </location>
</feature>
<evidence type="ECO:0000256" key="1">
    <source>
        <dbReference type="ARBA" id="ARBA00004138"/>
    </source>
</evidence>
<dbReference type="Pfam" id="PF06565">
    <property type="entry name" value="DM10_dom"/>
    <property type="match status" value="3"/>
</dbReference>
<dbReference type="InterPro" id="IPR040193">
    <property type="entry name" value="EFHC1/EFHC2/EFHB"/>
</dbReference>
<keyword evidence="4" id="KW-0677">Repeat</keyword>
<evidence type="ECO:0000256" key="4">
    <source>
        <dbReference type="ARBA" id="ARBA00022737"/>
    </source>
</evidence>
<dbReference type="PROSITE" id="PS51336">
    <property type="entry name" value="DM10"/>
    <property type="match status" value="3"/>
</dbReference>
<accession>A0A6U6PA37</accession>
<dbReference type="EMBL" id="HBGW01056923">
    <property type="protein sequence ID" value="CAD9595842.1"/>
    <property type="molecule type" value="Transcribed_RNA"/>
</dbReference>
<evidence type="ECO:0000256" key="6">
    <source>
        <dbReference type="ARBA" id="ARBA00023273"/>
    </source>
</evidence>
<evidence type="ECO:0000256" key="5">
    <source>
        <dbReference type="ARBA" id="ARBA00023212"/>
    </source>
</evidence>
<organism evidence="8">
    <name type="scientific">Zooxanthella nutricula</name>
    <dbReference type="NCBI Taxonomy" id="1333877"/>
    <lineage>
        <taxon>Eukaryota</taxon>
        <taxon>Sar</taxon>
        <taxon>Alveolata</taxon>
        <taxon>Dinophyceae</taxon>
        <taxon>Peridiniales</taxon>
        <taxon>Peridiniales incertae sedis</taxon>
        <taxon>Zooxanthella</taxon>
    </lineage>
</organism>
<dbReference type="GO" id="GO:0072686">
    <property type="term" value="C:mitotic spindle"/>
    <property type="evidence" value="ECO:0007669"/>
    <property type="project" value="TreeGrafter"/>
</dbReference>
<dbReference type="PANTHER" id="PTHR12086">
    <property type="entry name" value="EF-HAND DOMAIN C-TERMINAL CONTAINING PROTEIN"/>
    <property type="match status" value="1"/>
</dbReference>
<gene>
    <name evidence="8" type="ORF">BRAN1462_LOCUS36168</name>
</gene>
<dbReference type="SMART" id="SM00676">
    <property type="entry name" value="DM10"/>
    <property type="match status" value="3"/>
</dbReference>
<dbReference type="GO" id="GO:0043014">
    <property type="term" value="F:alpha-tubulin binding"/>
    <property type="evidence" value="ECO:0007669"/>
    <property type="project" value="TreeGrafter"/>
</dbReference>